<sequence>MASLRYMMETIIYSKIGTNNRKAMNDNAKRMNPFVLFLAYVIRNDATNINPMAIKDAHILSMDDTGITTPVYVDFRCSYHITKKA</sequence>
<dbReference type="EMBL" id="CAJVAS010000004">
    <property type="protein sequence ID" value="CAG7611745.1"/>
    <property type="molecule type" value="Genomic_DNA"/>
</dbReference>
<gene>
    <name evidence="1" type="ORF">PAESOLCIP111_01427</name>
</gene>
<proteinExistence type="predicted"/>
<dbReference type="Proteomes" id="UP000693672">
    <property type="component" value="Unassembled WGS sequence"/>
</dbReference>
<comment type="caution">
    <text evidence="1">The sequence shown here is derived from an EMBL/GenBank/DDBJ whole genome shotgun (WGS) entry which is preliminary data.</text>
</comment>
<name>A0A916JWW7_9BACL</name>
<evidence type="ECO:0000313" key="2">
    <source>
        <dbReference type="Proteomes" id="UP000693672"/>
    </source>
</evidence>
<keyword evidence="2" id="KW-1185">Reference proteome</keyword>
<dbReference type="AlphaFoldDB" id="A0A916JWW7"/>
<evidence type="ECO:0000313" key="1">
    <source>
        <dbReference type="EMBL" id="CAG7611745.1"/>
    </source>
</evidence>
<organism evidence="1 2">
    <name type="scientific">Paenibacillus solanacearum</name>
    <dbReference type="NCBI Taxonomy" id="2048548"/>
    <lineage>
        <taxon>Bacteria</taxon>
        <taxon>Bacillati</taxon>
        <taxon>Bacillota</taxon>
        <taxon>Bacilli</taxon>
        <taxon>Bacillales</taxon>
        <taxon>Paenibacillaceae</taxon>
        <taxon>Paenibacillus</taxon>
    </lineage>
</organism>
<reference evidence="1" key="1">
    <citation type="submission" date="2021-06" db="EMBL/GenBank/DDBJ databases">
        <authorList>
            <person name="Criscuolo A."/>
        </authorList>
    </citation>
    <scope>NUCLEOTIDE SEQUENCE</scope>
    <source>
        <strain evidence="1">CIP111600</strain>
    </source>
</reference>
<protein>
    <submittedName>
        <fullName evidence="1">Uncharacterized protein</fullName>
    </submittedName>
</protein>
<accession>A0A916JWW7</accession>